<keyword evidence="4 5" id="KW-0472">Membrane</keyword>
<organism evidence="7 8">
    <name type="scientific">Haemophilus paraphrohaemolyticus</name>
    <dbReference type="NCBI Taxonomy" id="736"/>
    <lineage>
        <taxon>Bacteria</taxon>
        <taxon>Pseudomonadati</taxon>
        <taxon>Pseudomonadota</taxon>
        <taxon>Gammaproteobacteria</taxon>
        <taxon>Pasteurellales</taxon>
        <taxon>Pasteurellaceae</taxon>
        <taxon>Haemophilus</taxon>
    </lineage>
</organism>
<accession>A0A369ZQK5</accession>
<feature type="transmembrane region" description="Helical" evidence="5">
    <location>
        <begin position="12"/>
        <end position="35"/>
    </location>
</feature>
<dbReference type="GO" id="GO:0005886">
    <property type="term" value="C:plasma membrane"/>
    <property type="evidence" value="ECO:0007669"/>
    <property type="project" value="TreeGrafter"/>
</dbReference>
<keyword evidence="3 5" id="KW-1133">Transmembrane helix</keyword>
<gene>
    <name evidence="7" type="ORF">DPV92_01520</name>
</gene>
<protein>
    <submittedName>
        <fullName evidence="7">NfeD family protein</fullName>
    </submittedName>
</protein>
<dbReference type="Gene3D" id="2.40.50.140">
    <property type="entry name" value="Nucleic acid-binding proteins"/>
    <property type="match status" value="1"/>
</dbReference>
<keyword evidence="8" id="KW-1185">Reference proteome</keyword>
<dbReference type="SUPFAM" id="SSF141322">
    <property type="entry name" value="NfeD domain-like"/>
    <property type="match status" value="1"/>
</dbReference>
<evidence type="ECO:0000256" key="4">
    <source>
        <dbReference type="ARBA" id="ARBA00023136"/>
    </source>
</evidence>
<comment type="caution">
    <text evidence="7">The sequence shown here is derived from an EMBL/GenBank/DDBJ whole genome shotgun (WGS) entry which is preliminary data.</text>
</comment>
<dbReference type="PANTHER" id="PTHR33507">
    <property type="entry name" value="INNER MEMBRANE PROTEIN YBBJ"/>
    <property type="match status" value="1"/>
</dbReference>
<dbReference type="InterPro" id="IPR002810">
    <property type="entry name" value="NfeD-like_C"/>
</dbReference>
<feature type="domain" description="NfeD-like C-terminal" evidence="6">
    <location>
        <begin position="94"/>
        <end position="148"/>
    </location>
</feature>
<evidence type="ECO:0000256" key="1">
    <source>
        <dbReference type="ARBA" id="ARBA00004141"/>
    </source>
</evidence>
<evidence type="ECO:0000256" key="3">
    <source>
        <dbReference type="ARBA" id="ARBA00022989"/>
    </source>
</evidence>
<dbReference type="RefSeq" id="WP_111353343.1">
    <property type="nucleotide sequence ID" value="NZ_QEQF01000001.1"/>
</dbReference>
<proteinExistence type="predicted"/>
<feature type="transmembrane region" description="Helical" evidence="5">
    <location>
        <begin position="47"/>
        <end position="73"/>
    </location>
</feature>
<dbReference type="PANTHER" id="PTHR33507:SF3">
    <property type="entry name" value="INNER MEMBRANE PROTEIN YBBJ"/>
    <property type="match status" value="1"/>
</dbReference>
<evidence type="ECO:0000313" key="8">
    <source>
        <dbReference type="Proteomes" id="UP000253945"/>
    </source>
</evidence>
<dbReference type="Proteomes" id="UP000253945">
    <property type="component" value="Unassembled WGS sequence"/>
</dbReference>
<dbReference type="Pfam" id="PF01957">
    <property type="entry name" value="NfeD"/>
    <property type="match status" value="1"/>
</dbReference>
<evidence type="ECO:0000256" key="2">
    <source>
        <dbReference type="ARBA" id="ARBA00022692"/>
    </source>
</evidence>
<evidence type="ECO:0000259" key="6">
    <source>
        <dbReference type="Pfam" id="PF01957"/>
    </source>
</evidence>
<dbReference type="AlphaFoldDB" id="A0A369ZQK5"/>
<comment type="subcellular location">
    <subcellularLocation>
        <location evidence="1">Membrane</location>
        <topology evidence="1">Multi-pass membrane protein</topology>
    </subcellularLocation>
</comment>
<dbReference type="InterPro" id="IPR052165">
    <property type="entry name" value="Membrane_assoc_protease"/>
</dbReference>
<dbReference type="InterPro" id="IPR012340">
    <property type="entry name" value="NA-bd_OB-fold"/>
</dbReference>
<evidence type="ECO:0000256" key="5">
    <source>
        <dbReference type="SAM" id="Phobius"/>
    </source>
</evidence>
<dbReference type="EMBL" id="QEQF01000001">
    <property type="protein sequence ID" value="RDF11878.1"/>
    <property type="molecule type" value="Genomic_DNA"/>
</dbReference>
<reference evidence="7 8" key="1">
    <citation type="submission" date="2018-05" db="EMBL/GenBank/DDBJ databases">
        <title>Draft Genome Sequences for a Diverse set of 7 Haemophilus Species.</title>
        <authorList>
            <person name="Nichols M."/>
            <person name="Topaz N."/>
            <person name="Wang X."/>
            <person name="Wang X."/>
            <person name="Boxrud D."/>
        </authorList>
    </citation>
    <scope>NUCLEOTIDE SEQUENCE [LARGE SCALE GENOMIC DNA]</scope>
    <source>
        <strain evidence="7 8">C2014016342</strain>
    </source>
</reference>
<keyword evidence="2 5" id="KW-0812">Transmembrane</keyword>
<evidence type="ECO:0000313" key="7">
    <source>
        <dbReference type="EMBL" id="RDF11878.1"/>
    </source>
</evidence>
<name>A0A369ZQK5_9PAST</name>
<sequence>MMDWLTTWSLWHWLIFGFALLIGEVLTPGVFLMWWGFSALITALLQWLFPALPLSVFAIFYAVLACILSVIWWKYQNEKDRQAQSHSSLNQRDHALIGKFGTVQEISPSGIGRGIFGDTTWRIQGEQLAVADLIYVERVEGITLIVKKPNK</sequence>